<protein>
    <submittedName>
        <fullName evidence="1">Uncharacterized protein</fullName>
    </submittedName>
</protein>
<accession>B8INY9</accession>
<organism evidence="1 2">
    <name type="scientific">Methylobacterium nodulans (strain LMG 21967 / CNCM I-2342 / ORS 2060)</name>
    <dbReference type="NCBI Taxonomy" id="460265"/>
    <lineage>
        <taxon>Bacteria</taxon>
        <taxon>Pseudomonadati</taxon>
        <taxon>Pseudomonadota</taxon>
        <taxon>Alphaproteobacteria</taxon>
        <taxon>Hyphomicrobiales</taxon>
        <taxon>Methylobacteriaceae</taxon>
        <taxon>Methylobacterium</taxon>
    </lineage>
</organism>
<evidence type="ECO:0000313" key="2">
    <source>
        <dbReference type="Proteomes" id="UP000008207"/>
    </source>
</evidence>
<dbReference type="RefSeq" id="WP_015930162.1">
    <property type="nucleotide sequence ID" value="NC_011894.1"/>
</dbReference>
<dbReference type="AlphaFoldDB" id="B8INY9"/>
<evidence type="ECO:0000313" key="1">
    <source>
        <dbReference type="EMBL" id="ACL58505.1"/>
    </source>
</evidence>
<dbReference type="Proteomes" id="UP000008207">
    <property type="component" value="Chromosome"/>
</dbReference>
<proteinExistence type="predicted"/>
<dbReference type="EMBL" id="CP001349">
    <property type="protein sequence ID" value="ACL58505.1"/>
    <property type="molecule type" value="Genomic_DNA"/>
</dbReference>
<dbReference type="HOGENOM" id="CLU_1560204_0_0_5"/>
<reference evidence="1 2" key="1">
    <citation type="submission" date="2009-01" db="EMBL/GenBank/DDBJ databases">
        <title>Complete sequence of chromosome of Methylobacterium nodulans ORS 2060.</title>
        <authorList>
            <consortium name="US DOE Joint Genome Institute"/>
            <person name="Lucas S."/>
            <person name="Copeland A."/>
            <person name="Lapidus A."/>
            <person name="Glavina del Rio T."/>
            <person name="Dalin E."/>
            <person name="Tice H."/>
            <person name="Bruce D."/>
            <person name="Goodwin L."/>
            <person name="Pitluck S."/>
            <person name="Sims D."/>
            <person name="Brettin T."/>
            <person name="Detter J.C."/>
            <person name="Han C."/>
            <person name="Larimer F."/>
            <person name="Land M."/>
            <person name="Hauser L."/>
            <person name="Kyrpides N."/>
            <person name="Ivanova N."/>
            <person name="Marx C.J."/>
            <person name="Richardson P."/>
        </authorList>
    </citation>
    <scope>NUCLEOTIDE SEQUENCE [LARGE SCALE GENOMIC DNA]</scope>
    <source>
        <strain evidence="2">LMG 21967 / CNCM I-2342 / ORS 2060</strain>
    </source>
</reference>
<dbReference type="KEGG" id="mno:Mnod_3596"/>
<keyword evidence="2" id="KW-1185">Reference proteome</keyword>
<gene>
    <name evidence="1" type="ordered locus">Mnod_3596</name>
</gene>
<name>B8INY9_METNO</name>
<dbReference type="STRING" id="460265.Mnod_3596"/>
<dbReference type="eggNOG" id="COG4423">
    <property type="taxonomic scope" value="Bacteria"/>
</dbReference>
<dbReference type="OrthoDB" id="9814421at2"/>
<sequence>MLVPPLAHIEAIDRTDLNRLLTRWGHRMGAYTRPSYAIEAHHALFEHGEPVAVTAAGETVRETIGRTGISRARCVELARLCAARRDLCRPMLRLWREMIFPAVAAVHGRDLAVSYQDEALHTGDLYRFDGWLLLGKGGGGGPDTRTGRPGRRMKIWAWPPDLATAALSRLTPPSGRPDPSSAGA</sequence>